<keyword evidence="10" id="KW-1133">Transmembrane helix</keyword>
<dbReference type="HOGENOM" id="CLU_037952_4_0_2"/>
<feature type="binding site" evidence="9">
    <location>
        <position position="386"/>
    </location>
    <ligand>
        <name>ATP</name>
        <dbReference type="ChEBI" id="CHEBI:30616"/>
    </ligand>
</feature>
<evidence type="ECO:0000256" key="10">
    <source>
        <dbReference type="SAM" id="Phobius"/>
    </source>
</evidence>
<dbReference type="GO" id="GO:0052837">
    <property type="term" value="P:thiazole biosynthetic process"/>
    <property type="evidence" value="ECO:0007669"/>
    <property type="project" value="TreeGrafter"/>
</dbReference>
<dbReference type="GO" id="GO:0009228">
    <property type="term" value="P:thiamine biosynthetic process"/>
    <property type="evidence" value="ECO:0007669"/>
    <property type="project" value="UniProtKB-KW"/>
</dbReference>
<dbReference type="Gene3D" id="3.40.50.620">
    <property type="entry name" value="HUPs"/>
    <property type="match status" value="1"/>
</dbReference>
<dbReference type="GO" id="GO:0005524">
    <property type="term" value="F:ATP binding"/>
    <property type="evidence" value="ECO:0007669"/>
    <property type="project" value="UniProtKB-UniRule"/>
</dbReference>
<comment type="catalytic activity">
    <reaction evidence="9">
        <text>[ThiI sulfur-carrier protein]-S-sulfanyl-L-cysteine + a uridine in tRNA + 2 reduced [2Fe-2S]-[ferredoxin] + ATP + H(+) = [ThiI sulfur-carrier protein]-L-cysteine + a 4-thiouridine in tRNA + 2 oxidized [2Fe-2S]-[ferredoxin] + AMP + diphosphate</text>
        <dbReference type="Rhea" id="RHEA:24176"/>
        <dbReference type="Rhea" id="RHEA-COMP:10000"/>
        <dbReference type="Rhea" id="RHEA-COMP:10001"/>
        <dbReference type="Rhea" id="RHEA-COMP:13337"/>
        <dbReference type="Rhea" id="RHEA-COMP:13338"/>
        <dbReference type="Rhea" id="RHEA-COMP:13339"/>
        <dbReference type="Rhea" id="RHEA-COMP:13340"/>
        <dbReference type="ChEBI" id="CHEBI:15378"/>
        <dbReference type="ChEBI" id="CHEBI:29950"/>
        <dbReference type="ChEBI" id="CHEBI:30616"/>
        <dbReference type="ChEBI" id="CHEBI:33019"/>
        <dbReference type="ChEBI" id="CHEBI:33737"/>
        <dbReference type="ChEBI" id="CHEBI:33738"/>
        <dbReference type="ChEBI" id="CHEBI:61963"/>
        <dbReference type="ChEBI" id="CHEBI:65315"/>
        <dbReference type="ChEBI" id="CHEBI:136798"/>
        <dbReference type="ChEBI" id="CHEBI:456215"/>
        <dbReference type="EC" id="2.8.1.4"/>
    </reaction>
</comment>
<dbReference type="Pfam" id="PF02926">
    <property type="entry name" value="THUMP"/>
    <property type="match status" value="1"/>
</dbReference>
<evidence type="ECO:0000256" key="9">
    <source>
        <dbReference type="HAMAP-Rule" id="MF_00021"/>
    </source>
</evidence>
<evidence type="ECO:0000259" key="11">
    <source>
        <dbReference type="PROSITE" id="PS51165"/>
    </source>
</evidence>
<dbReference type="InterPro" id="IPR020536">
    <property type="entry name" value="ThiI_AANH"/>
</dbReference>
<dbReference type="PROSITE" id="PS51165">
    <property type="entry name" value="THUMP"/>
    <property type="match status" value="1"/>
</dbReference>
<evidence type="ECO:0000256" key="3">
    <source>
        <dbReference type="ARBA" id="ARBA00022555"/>
    </source>
</evidence>
<dbReference type="CDD" id="cd11716">
    <property type="entry name" value="THUMP_ThiI"/>
    <property type="match status" value="1"/>
</dbReference>
<dbReference type="InterPro" id="IPR014729">
    <property type="entry name" value="Rossmann-like_a/b/a_fold"/>
</dbReference>
<keyword evidence="2 9" id="KW-0963">Cytoplasm</keyword>
<sequence>MNSRILELRSSVCITAHWHNFFKFFWLPSVFIFFLLFFALGLFTFTISINKILFPENFKLHAVLIVIPMTDNSSKSEAQTEADINTSGKRKIRNISESHTEKMKKYSSDPSSSGHETQSDVVIVRYGELALKSAGIRNWYEKILMTNIAAMLDSRGIPYSQIRREWGRIFIETVDARAAEAAADVFGVVSTSPALSTEPTLESVSAVCAALAKDLVLEGESFAIRARRSGTHSFSSADIGRVCGDAVWSTLEKEGKHPRVDLSSPDKEIFVEMRQNLAYVYLRTFKGVGGLPLGTQGSMVVLMSGGLDSPVAAWLMMRRGVTIIPVYCNNSPYAENAARERAFDCIRQLQKWAPGHQFKTYEIPHGPNLRAFIDLCSRKNTCLLCKRMMYREAYEVMKKEGASGIITGSSLGQVASQTAANMYAEIYQLAIPIYHPLIAFDKTEIIDIARKIGTYDISSRPAGTCTAVPERPEIGANYDLIVHEERKMDIDTMVSNAMKAAKVIKL</sequence>
<evidence type="ECO:0000313" key="12">
    <source>
        <dbReference type="EMBL" id="AKB12699.1"/>
    </source>
</evidence>
<feature type="transmembrane region" description="Helical" evidence="10">
    <location>
        <begin position="21"/>
        <end position="45"/>
    </location>
</feature>
<feature type="binding site" evidence="9">
    <location>
        <position position="417"/>
    </location>
    <ligand>
        <name>ATP</name>
        <dbReference type="ChEBI" id="CHEBI:30616"/>
    </ligand>
</feature>
<dbReference type="FunFam" id="3.40.50.620:FF:000053">
    <property type="entry name" value="Probable tRNA sulfurtransferase"/>
    <property type="match status" value="1"/>
</dbReference>
<dbReference type="EMBL" id="CP009501">
    <property type="protein sequence ID" value="AKB12699.1"/>
    <property type="molecule type" value="Genomic_DNA"/>
</dbReference>
<keyword evidence="7 9" id="KW-0694">RNA-binding</keyword>
<comment type="similarity">
    <text evidence="9">Belongs to the ThiI family.</text>
</comment>
<comment type="pathway">
    <text evidence="9">Cofactor biosynthesis; thiamine diphosphate biosynthesis.</text>
</comment>
<dbReference type="Proteomes" id="UP000066529">
    <property type="component" value="Chromosome"/>
</dbReference>
<reference evidence="12 13" key="1">
    <citation type="submission" date="2014-07" db="EMBL/GenBank/DDBJ databases">
        <title>Methanogenic archaea and the global carbon cycle.</title>
        <authorList>
            <person name="Henriksen J.R."/>
            <person name="Luke J."/>
            <person name="Reinhart S."/>
            <person name="Benedict M.N."/>
            <person name="Youngblut N.D."/>
            <person name="Metcalf M.E."/>
            <person name="Whitaker R.J."/>
            <person name="Metcalf W.W."/>
        </authorList>
    </citation>
    <scope>NUCLEOTIDE SEQUENCE [LARGE SCALE GENOMIC DNA]</scope>
    <source>
        <strain evidence="13">ATCC 43570 / DSM 1825 / OCM 12 / VKM B-1830 / TM-1</strain>
    </source>
</reference>
<dbReference type="PATRIC" id="fig|523844.20.peg.1212"/>
<comment type="caution">
    <text evidence="9">Lacks conserved residue(s) required for the propagation of feature annotation.</text>
</comment>
<keyword evidence="10" id="KW-0472">Membrane</keyword>
<keyword evidence="4 9" id="KW-0808">Transferase</keyword>
<dbReference type="InterPro" id="IPR049961">
    <property type="entry name" value="ThiI_N"/>
</dbReference>
<dbReference type="AlphaFoldDB" id="A0A0E3H8P2"/>
<dbReference type="UniPathway" id="UPA00060"/>
<feature type="domain" description="THUMP" evidence="11">
    <location>
        <begin position="176"/>
        <end position="284"/>
    </location>
</feature>
<proteinExistence type="inferred from homology"/>
<dbReference type="GO" id="GO:0005829">
    <property type="term" value="C:cytosol"/>
    <property type="evidence" value="ECO:0007669"/>
    <property type="project" value="TreeGrafter"/>
</dbReference>
<dbReference type="NCBIfam" id="TIGR00342">
    <property type="entry name" value="tRNA uracil 4-sulfurtransferase ThiI"/>
    <property type="match status" value="1"/>
</dbReference>
<dbReference type="InterPro" id="IPR003720">
    <property type="entry name" value="tRNA_STrfase"/>
</dbReference>
<feature type="binding site" evidence="9">
    <location>
        <position position="408"/>
    </location>
    <ligand>
        <name>ATP</name>
        <dbReference type="ChEBI" id="CHEBI:30616"/>
    </ligand>
</feature>
<dbReference type="InterPro" id="IPR004114">
    <property type="entry name" value="THUMP_dom"/>
</dbReference>
<gene>
    <name evidence="9" type="primary">thiI</name>
    <name evidence="12" type="ORF">MSTHT_0941</name>
</gene>
<evidence type="ECO:0000256" key="5">
    <source>
        <dbReference type="ARBA" id="ARBA00022741"/>
    </source>
</evidence>
<dbReference type="GO" id="GO:0004810">
    <property type="term" value="F:CCA tRNA nucleotidyltransferase activity"/>
    <property type="evidence" value="ECO:0007669"/>
    <property type="project" value="InterPro"/>
</dbReference>
<evidence type="ECO:0000256" key="2">
    <source>
        <dbReference type="ARBA" id="ARBA00022490"/>
    </source>
</evidence>
<accession>A0A0E3H8P2</accession>
<comment type="catalytic activity">
    <reaction evidence="9">
        <text>[ThiS sulfur-carrier protein]-C-terminal Gly-Gly-AMP + S-sulfanyl-L-cysteinyl-[cysteine desulfurase] + AH2 = [ThiS sulfur-carrier protein]-C-terminal-Gly-aminoethanethioate + L-cysteinyl-[cysteine desulfurase] + A + AMP + 2 H(+)</text>
        <dbReference type="Rhea" id="RHEA:43340"/>
        <dbReference type="Rhea" id="RHEA-COMP:12157"/>
        <dbReference type="Rhea" id="RHEA-COMP:12158"/>
        <dbReference type="Rhea" id="RHEA-COMP:12910"/>
        <dbReference type="Rhea" id="RHEA-COMP:19908"/>
        <dbReference type="ChEBI" id="CHEBI:13193"/>
        <dbReference type="ChEBI" id="CHEBI:15378"/>
        <dbReference type="ChEBI" id="CHEBI:17499"/>
        <dbReference type="ChEBI" id="CHEBI:29950"/>
        <dbReference type="ChEBI" id="CHEBI:61963"/>
        <dbReference type="ChEBI" id="CHEBI:90618"/>
        <dbReference type="ChEBI" id="CHEBI:232372"/>
        <dbReference type="ChEBI" id="CHEBI:456215"/>
    </reaction>
</comment>
<keyword evidence="6 9" id="KW-0067">ATP-binding</keyword>
<dbReference type="SMART" id="SM00981">
    <property type="entry name" value="THUMP"/>
    <property type="match status" value="1"/>
</dbReference>
<dbReference type="PANTHER" id="PTHR43209:SF1">
    <property type="entry name" value="TRNA SULFURTRANSFERASE"/>
    <property type="match status" value="1"/>
</dbReference>
<protein>
    <recommendedName>
        <fullName evidence="9">Probable tRNA sulfurtransferase</fullName>
        <ecNumber evidence="9">2.8.1.4</ecNumber>
    </recommendedName>
    <alternativeName>
        <fullName evidence="9">Sulfur carrier protein ThiS sulfurtransferase</fullName>
    </alternativeName>
    <alternativeName>
        <fullName evidence="9">Thiamine biosynthesis protein ThiI</fullName>
    </alternativeName>
    <alternativeName>
        <fullName evidence="9">tRNA 4-thiouridine synthase</fullName>
    </alternativeName>
</protein>
<evidence type="ECO:0000256" key="8">
    <source>
        <dbReference type="ARBA" id="ARBA00022977"/>
    </source>
</evidence>
<keyword evidence="3 9" id="KW-0820">tRNA-binding</keyword>
<dbReference type="SUPFAM" id="SSF52402">
    <property type="entry name" value="Adenine nucleotide alpha hydrolases-like"/>
    <property type="match status" value="1"/>
</dbReference>
<dbReference type="PANTHER" id="PTHR43209">
    <property type="entry name" value="TRNA SULFURTRANSFERASE"/>
    <property type="match status" value="1"/>
</dbReference>
<keyword evidence="5 9" id="KW-0547">Nucleotide-binding</keyword>
<evidence type="ECO:0000256" key="1">
    <source>
        <dbReference type="ARBA" id="ARBA00004496"/>
    </source>
</evidence>
<keyword evidence="8 9" id="KW-0784">Thiamine biosynthesis</keyword>
<dbReference type="GO" id="GO:0009229">
    <property type="term" value="P:thiamine diphosphate biosynthetic process"/>
    <property type="evidence" value="ECO:0007669"/>
    <property type="project" value="UniProtKB-UniRule"/>
</dbReference>
<dbReference type="EC" id="2.8.1.4" evidence="9"/>
<dbReference type="Pfam" id="PF22025">
    <property type="entry name" value="ThiI_fer"/>
    <property type="match status" value="1"/>
</dbReference>
<dbReference type="HAMAP" id="MF_00021">
    <property type="entry name" value="ThiI"/>
    <property type="match status" value="1"/>
</dbReference>
<dbReference type="InterPro" id="IPR050102">
    <property type="entry name" value="tRNA_sulfurtransferase_ThiI"/>
</dbReference>
<comment type="subcellular location">
    <subcellularLocation>
        <location evidence="1 9">Cytoplasm</location>
    </subcellularLocation>
</comment>
<evidence type="ECO:0000256" key="4">
    <source>
        <dbReference type="ARBA" id="ARBA00022679"/>
    </source>
</evidence>
<evidence type="ECO:0000313" key="13">
    <source>
        <dbReference type="Proteomes" id="UP000066529"/>
    </source>
</evidence>
<dbReference type="CDD" id="cd01712">
    <property type="entry name" value="PPase_ThiI"/>
    <property type="match status" value="1"/>
</dbReference>
<name>A0A0E3H8P2_METTT</name>
<dbReference type="STRING" id="523844.MSTHT_0941"/>
<feature type="binding site" evidence="9">
    <location>
        <begin position="302"/>
        <end position="303"/>
    </location>
    <ligand>
        <name>ATP</name>
        <dbReference type="ChEBI" id="CHEBI:30616"/>
    </ligand>
</feature>
<dbReference type="Gene3D" id="3.30.2130.30">
    <property type="match status" value="1"/>
</dbReference>
<dbReference type="InterPro" id="IPR054173">
    <property type="entry name" value="ThiI_fer"/>
</dbReference>
<evidence type="ECO:0000256" key="7">
    <source>
        <dbReference type="ARBA" id="ARBA00022884"/>
    </source>
</evidence>
<dbReference type="SUPFAM" id="SSF143437">
    <property type="entry name" value="THUMP domain-like"/>
    <property type="match status" value="1"/>
</dbReference>
<dbReference type="InterPro" id="IPR049962">
    <property type="entry name" value="THUMP_ThiI"/>
</dbReference>
<dbReference type="GO" id="GO:0002937">
    <property type="term" value="P:tRNA 4-thiouridine biosynthesis"/>
    <property type="evidence" value="ECO:0007669"/>
    <property type="project" value="TreeGrafter"/>
</dbReference>
<dbReference type="GO" id="GO:0140741">
    <property type="term" value="F:tRNA-uracil-4 sulfurtransferase activity"/>
    <property type="evidence" value="ECO:0007669"/>
    <property type="project" value="UniProtKB-EC"/>
</dbReference>
<dbReference type="KEGG" id="mthr:MSTHT_0941"/>
<dbReference type="GO" id="GO:0000049">
    <property type="term" value="F:tRNA binding"/>
    <property type="evidence" value="ECO:0007669"/>
    <property type="project" value="UniProtKB-UniRule"/>
</dbReference>
<evidence type="ECO:0000256" key="6">
    <source>
        <dbReference type="ARBA" id="ARBA00022840"/>
    </source>
</evidence>
<dbReference type="Pfam" id="PF02568">
    <property type="entry name" value="ThiI"/>
    <property type="match status" value="1"/>
</dbReference>
<organism evidence="12 13">
    <name type="scientific">Methanosarcina thermophila (strain ATCC 43570 / DSM 1825 / OCM 12 / VKM B-1830 / TM-1)</name>
    <dbReference type="NCBI Taxonomy" id="523844"/>
    <lineage>
        <taxon>Archaea</taxon>
        <taxon>Methanobacteriati</taxon>
        <taxon>Methanobacteriota</taxon>
        <taxon>Stenosarchaea group</taxon>
        <taxon>Methanomicrobia</taxon>
        <taxon>Methanosarcinales</taxon>
        <taxon>Methanosarcinaceae</taxon>
        <taxon>Methanosarcina</taxon>
    </lineage>
</organism>
<comment type="function">
    <text evidence="9">Catalyzes the ATP-dependent transfer of a sulfur to tRNA to produce 4-thiouridine in position 8 of tRNAs, which functions as a near-UV photosensor. Also catalyzes the transfer of sulfur to the sulfur carrier protein ThiS, forming ThiS-thiocarboxylate. This is a step in the synthesis of thiazole, in the thiamine biosynthesis pathway. The sulfur is donated as persulfide by IscS.</text>
</comment>
<keyword evidence="10" id="KW-0812">Transmembrane</keyword>